<dbReference type="PROSITE" id="PS50010">
    <property type="entry name" value="DH_2"/>
    <property type="match status" value="1"/>
</dbReference>
<evidence type="ECO:0000313" key="2">
    <source>
        <dbReference type="EMBL" id="KAJ3222289.1"/>
    </source>
</evidence>
<dbReference type="InterPro" id="IPR035899">
    <property type="entry name" value="DBL_dom_sf"/>
</dbReference>
<organism evidence="2 3">
    <name type="scientific">Clydaea vesicula</name>
    <dbReference type="NCBI Taxonomy" id="447962"/>
    <lineage>
        <taxon>Eukaryota</taxon>
        <taxon>Fungi</taxon>
        <taxon>Fungi incertae sedis</taxon>
        <taxon>Chytridiomycota</taxon>
        <taxon>Chytridiomycota incertae sedis</taxon>
        <taxon>Chytridiomycetes</taxon>
        <taxon>Lobulomycetales</taxon>
        <taxon>Lobulomycetaceae</taxon>
        <taxon>Clydaea</taxon>
    </lineage>
</organism>
<dbReference type="GO" id="GO:0005737">
    <property type="term" value="C:cytoplasm"/>
    <property type="evidence" value="ECO:0007669"/>
    <property type="project" value="TreeGrafter"/>
</dbReference>
<evidence type="ECO:0000259" key="1">
    <source>
        <dbReference type="PROSITE" id="PS50010"/>
    </source>
</evidence>
<dbReference type="EMBL" id="JADGJW010000182">
    <property type="protein sequence ID" value="KAJ3222289.1"/>
    <property type="molecule type" value="Genomic_DNA"/>
</dbReference>
<evidence type="ECO:0000313" key="3">
    <source>
        <dbReference type="Proteomes" id="UP001211065"/>
    </source>
</evidence>
<feature type="domain" description="DH" evidence="1">
    <location>
        <begin position="151"/>
        <end position="348"/>
    </location>
</feature>
<dbReference type="InterPro" id="IPR051092">
    <property type="entry name" value="FYVE_RhoGEF_PH"/>
</dbReference>
<keyword evidence="3" id="KW-1185">Reference proteome</keyword>
<protein>
    <recommendedName>
        <fullName evidence="1">DH domain-containing protein</fullName>
    </recommendedName>
</protein>
<dbReference type="InterPro" id="IPR000219">
    <property type="entry name" value="DH_dom"/>
</dbReference>
<dbReference type="Proteomes" id="UP001211065">
    <property type="component" value="Unassembled WGS sequence"/>
</dbReference>
<dbReference type="SUPFAM" id="SSF48065">
    <property type="entry name" value="DBL homology domain (DH-domain)"/>
    <property type="match status" value="1"/>
</dbReference>
<dbReference type="Gene3D" id="1.20.900.10">
    <property type="entry name" value="Dbl homology (DH) domain"/>
    <property type="match status" value="1"/>
</dbReference>
<accession>A0AAD5Y1C8</accession>
<dbReference type="Pfam" id="PF00621">
    <property type="entry name" value="RhoGEF"/>
    <property type="match status" value="1"/>
</dbReference>
<dbReference type="SMART" id="SM00325">
    <property type="entry name" value="RhoGEF"/>
    <property type="match status" value="1"/>
</dbReference>
<gene>
    <name evidence="2" type="ORF">HK099_002482</name>
</gene>
<sequence>MAQETPKAKNHMIQLDWAGAAFGQYLRTIYKEFNEDSELYGKNFSTAINLDFLGDDKEIDAISKFFIENCQEINSELVQDIKALECSPLREVLCILCFVLIRIFQSVGSYIVDVVFDESALEFSAESSYQVREFATKSNPVYQADIVCDKIKELMTSEAKYIRKMKLLENKYYCHLRKEAFKDESYSKSKNIMRCFPSMKLLIGQNERFLKELTSVDTIFFDGVEIPILKRVCEVFIEQVATFQTVYRSHFEDLDTSETYLRDCPDENFHLRLKEIENKCIKECENEEPEATAPTLNDLRIQAVQRLPRYLMLLSDISRYIPKEHENFDAFTKAIESVKTLLFNVDQQNALEKTKKLVAVLSKTFENEENKNLAYPMSIKYLLSELLVEGSCLTFFFDKKKKFFAENRTFLIQLFNDRLVFLVKTRELSDIKDENLKRFSDNNSEFELYGYIELSGVEVWLSRSFESPNEGGFTCIEFLLKILVTGFTIATSSKVHKNFEEVFKRNVNLQTLQRRKTIKNIFSAVKNPAFGKVAFGRNDYLPKNCERYDFFLPKCRNDSSSDIDNFIEFIEKIKVAIKRFEYLKDESNDSLKIYDFNKQQSLYYSFKNTRINFNNKRSKFLLIFINSINPIEAELEINSIKQKIVAENGEFNLTYSFVGWICQSTEGKFRLSIQSKMDMSRFYISTQHWYDETQFPSVCYHNISRCLKQIDTLVPQYLLPEFQTRQECDVNFFCSKFYQPQKVQPIYKKFEDSETALKANKDSSVTNISVKSNSSVLAAIKNFVSGRSRKVTEEKKLTREQSFASISRISRVNSTSSISADILVEAIVSEEFCVAVPDALATGNQKSPHQSGYSNIGSDNRRKVLGRQRYQSGVNFRNTTDPLQYRLVDSIEKFCNVEEAIEAMCEMEEELDLLSFLFSSIELAGPSIYEELSIFDDEEKLAAEISIRQYQCGFRTQNKFFYIVERLNCYQKLVLLKVLITKFSLSGKILNDADCTRFAWIDKIEYDNAVEIFSKLIDAFKVKKTKLASPTMQRKAQDFKNYEPRPSDFFLGKVKRNQSLLSIKEVDEGDRVIGSLSIAKTVKDLGTQDAPKLVSALFEHKNQIKNAEATETDCKIPGGTKVLSCCSISTSTKVDSSIHYSPRLKLLEDIVCDPFSVNVLIDADQEGNCILNNENCCEKKNGQVDLSTQFSTTSLDTFVNDELAEIAKSADCIKVEKTCQGSKIDEMNQKLIILIENGKKELTNSVATLTGGDEVKINFL</sequence>
<dbReference type="GO" id="GO:0005085">
    <property type="term" value="F:guanyl-nucleotide exchange factor activity"/>
    <property type="evidence" value="ECO:0007669"/>
    <property type="project" value="InterPro"/>
</dbReference>
<dbReference type="PANTHER" id="PTHR12673">
    <property type="entry name" value="FACIOGENITAL DYSPLASIA PROTEIN"/>
    <property type="match status" value="1"/>
</dbReference>
<proteinExistence type="predicted"/>
<name>A0AAD5Y1C8_9FUNG</name>
<reference evidence="2" key="1">
    <citation type="submission" date="2020-05" db="EMBL/GenBank/DDBJ databases">
        <title>Phylogenomic resolution of chytrid fungi.</title>
        <authorList>
            <person name="Stajich J.E."/>
            <person name="Amses K."/>
            <person name="Simmons R."/>
            <person name="Seto K."/>
            <person name="Myers J."/>
            <person name="Bonds A."/>
            <person name="Quandt C.A."/>
            <person name="Barry K."/>
            <person name="Liu P."/>
            <person name="Grigoriev I."/>
            <person name="Longcore J.E."/>
            <person name="James T.Y."/>
        </authorList>
    </citation>
    <scope>NUCLEOTIDE SEQUENCE</scope>
    <source>
        <strain evidence="2">JEL0476</strain>
    </source>
</reference>
<dbReference type="PANTHER" id="PTHR12673:SF159">
    <property type="entry name" value="LD03170P"/>
    <property type="match status" value="1"/>
</dbReference>
<dbReference type="AlphaFoldDB" id="A0AAD5Y1C8"/>
<comment type="caution">
    <text evidence="2">The sequence shown here is derived from an EMBL/GenBank/DDBJ whole genome shotgun (WGS) entry which is preliminary data.</text>
</comment>